<evidence type="ECO:0000313" key="2">
    <source>
        <dbReference type="Proteomes" id="UP001432027"/>
    </source>
</evidence>
<comment type="caution">
    <text evidence="1">The sequence shown here is derived from an EMBL/GenBank/DDBJ whole genome shotgun (WGS) entry which is preliminary data.</text>
</comment>
<reference evidence="1" key="1">
    <citation type="submission" date="2023-10" db="EMBL/GenBank/DDBJ databases">
        <title>Genome assembly of Pristionchus species.</title>
        <authorList>
            <person name="Yoshida K."/>
            <person name="Sommer R.J."/>
        </authorList>
    </citation>
    <scope>NUCLEOTIDE SEQUENCE</scope>
    <source>
        <strain evidence="1">RS0144</strain>
    </source>
</reference>
<proteinExistence type="predicted"/>
<gene>
    <name evidence="1" type="ORF">PENTCL1PPCAC_13007</name>
</gene>
<organism evidence="1 2">
    <name type="scientific">Pristionchus entomophagus</name>
    <dbReference type="NCBI Taxonomy" id="358040"/>
    <lineage>
        <taxon>Eukaryota</taxon>
        <taxon>Metazoa</taxon>
        <taxon>Ecdysozoa</taxon>
        <taxon>Nematoda</taxon>
        <taxon>Chromadorea</taxon>
        <taxon>Rhabditida</taxon>
        <taxon>Rhabditina</taxon>
        <taxon>Diplogasteromorpha</taxon>
        <taxon>Diplogasteroidea</taxon>
        <taxon>Neodiplogasteridae</taxon>
        <taxon>Pristionchus</taxon>
    </lineage>
</organism>
<keyword evidence="2" id="KW-1185">Reference proteome</keyword>
<dbReference type="Proteomes" id="UP001432027">
    <property type="component" value="Unassembled WGS sequence"/>
</dbReference>
<accession>A0AAV5T7A5</accession>
<evidence type="ECO:0000313" key="1">
    <source>
        <dbReference type="EMBL" id="GMS90832.1"/>
    </source>
</evidence>
<feature type="non-terminal residue" evidence="1">
    <location>
        <position position="1"/>
    </location>
</feature>
<dbReference type="EMBL" id="BTSX01000003">
    <property type="protein sequence ID" value="GMS90832.1"/>
    <property type="molecule type" value="Genomic_DNA"/>
</dbReference>
<sequence>FGMILKYLDGFILHNTLILFHVSLAKLIRHLSLPSFPSFWPLRGGSLHSFYSPLNNMAFTDMTKQEKVCTEDGVLCGIAEVEERRSFGRSSWEQMIVLRPNGCLLIY</sequence>
<feature type="non-terminal residue" evidence="1">
    <location>
        <position position="107"/>
    </location>
</feature>
<name>A0AAV5T7A5_9BILA</name>
<dbReference type="AlphaFoldDB" id="A0AAV5T7A5"/>
<protein>
    <submittedName>
        <fullName evidence="1">Uncharacterized protein</fullName>
    </submittedName>
</protein>